<evidence type="ECO:0000256" key="1">
    <source>
        <dbReference type="SAM" id="SignalP"/>
    </source>
</evidence>
<dbReference type="PANTHER" id="PTHR43201">
    <property type="entry name" value="ACYL-COA SYNTHETASE"/>
    <property type="match status" value="1"/>
</dbReference>
<dbReference type="SUPFAM" id="SSF56801">
    <property type="entry name" value="Acetyl-CoA synthetase-like"/>
    <property type="match status" value="1"/>
</dbReference>
<dbReference type="Pfam" id="PF00501">
    <property type="entry name" value="AMP-binding"/>
    <property type="match status" value="1"/>
</dbReference>
<dbReference type="InterPro" id="IPR000873">
    <property type="entry name" value="AMP-dep_synth/lig_dom"/>
</dbReference>
<comment type="caution">
    <text evidence="3">The sequence shown here is derived from an EMBL/GenBank/DDBJ whole genome shotgun (WGS) entry which is preliminary data.</text>
</comment>
<dbReference type="InterPro" id="IPR042099">
    <property type="entry name" value="ANL_N_sf"/>
</dbReference>
<accession>A0ABR2UU77</accession>
<feature type="domain" description="AMP-dependent synthetase/ligase" evidence="2">
    <location>
        <begin position="132"/>
        <end position="497"/>
    </location>
</feature>
<keyword evidence="4" id="KW-1185">Reference proteome</keyword>
<dbReference type="Proteomes" id="UP001408356">
    <property type="component" value="Unassembled WGS sequence"/>
</dbReference>
<reference evidence="3 4" key="1">
    <citation type="journal article" date="2024" name="J. Plant Pathol.">
        <title>Sequence and assembly of the genome of Seiridium unicorne, isolate CBS 538.82, causal agent of cypress canker disease.</title>
        <authorList>
            <person name="Scali E."/>
            <person name="Rocca G.D."/>
            <person name="Danti R."/>
            <person name="Garbelotto M."/>
            <person name="Barberini S."/>
            <person name="Baroncelli R."/>
            <person name="Emiliani G."/>
        </authorList>
    </citation>
    <scope>NUCLEOTIDE SEQUENCE [LARGE SCALE GENOMIC DNA]</scope>
    <source>
        <strain evidence="3 4">BM-138-508</strain>
    </source>
</reference>
<gene>
    <name evidence="3" type="ORF">SUNI508_08447</name>
</gene>
<organism evidence="3 4">
    <name type="scientific">Seiridium unicorne</name>
    <dbReference type="NCBI Taxonomy" id="138068"/>
    <lineage>
        <taxon>Eukaryota</taxon>
        <taxon>Fungi</taxon>
        <taxon>Dikarya</taxon>
        <taxon>Ascomycota</taxon>
        <taxon>Pezizomycotina</taxon>
        <taxon>Sordariomycetes</taxon>
        <taxon>Xylariomycetidae</taxon>
        <taxon>Amphisphaeriales</taxon>
        <taxon>Sporocadaceae</taxon>
        <taxon>Seiridium</taxon>
    </lineage>
</organism>
<feature type="chain" id="PRO_5045168165" evidence="1">
    <location>
        <begin position="21"/>
        <end position="666"/>
    </location>
</feature>
<protein>
    <submittedName>
        <fullName evidence="3">AMP-dependent synthetase/ligase domain-containing protein</fullName>
    </submittedName>
</protein>
<dbReference type="InterPro" id="IPR020845">
    <property type="entry name" value="AMP-binding_CS"/>
</dbReference>
<feature type="signal peptide" evidence="1">
    <location>
        <begin position="1"/>
        <end position="20"/>
    </location>
</feature>
<evidence type="ECO:0000259" key="2">
    <source>
        <dbReference type="Pfam" id="PF00501"/>
    </source>
</evidence>
<name>A0ABR2UU77_9PEZI</name>
<dbReference type="Gene3D" id="3.30.300.30">
    <property type="match status" value="1"/>
</dbReference>
<dbReference type="InterPro" id="IPR045851">
    <property type="entry name" value="AMP-bd_C_sf"/>
</dbReference>
<keyword evidence="1" id="KW-0732">Signal</keyword>
<evidence type="ECO:0000313" key="4">
    <source>
        <dbReference type="Proteomes" id="UP001408356"/>
    </source>
</evidence>
<sequence>MIGLPVPVLLLATCVVLAMAMGFRHRGTRKSQGRSSSTQRAEVDGGVWERLSVFGQIEGTIKNSPNLPAVICFCQPADHLETIAPGWIGVVSSLSNGHTEVETRVTKDKVVRQLNGVSDISTNGWSEVDCLQLSYAQLHTAALKLAVGLHALGIRPGATMVMLIPNGAEYTILLWACILLRITYVSLDPALLDISGFTTLKHMLRTLKPQVVVAPDPDSGRVSDVAIDELQLPRPIRLSLSAKSHSTAWMTIADVLSRLTESSFDEASLVASARNDAPDRVHSIIFTSGTSGQPKGCPQRVAGMSHTLHSQSWLIDEDTGAFAVQQAHNSRGIAPAQTLQTWRAGGCVVMTGQHFSVSSLIEAIRRHRATFIVLTPPMVHGMRAELARGPLDIGCVKRIQIGGDTVTRDVIRKCAAIFPDAQVCVNHGMTEGGGSFQWPLFHTPIAKIPFLGEICPVGVVAPGSRIRIWDDEKKTIVKRSELGELHISNPSIIKHYLAGGTRDAFYVDRGRAWFKTGDIATVNQAGLLFILGRKKDVVRRAGVVIMPALIESSIEAFNGCEVSNPNSHIHETWRPVAKTNIVQAIVVAAPHPTFGAEPFAVLSSYNSKTDAEIKEHVRTALGEHYTLGGVVSLKKLGLEAFPINATHKIVKTKLQADLLRYLQASN</sequence>
<proteinExistence type="predicted"/>
<evidence type="ECO:0000313" key="3">
    <source>
        <dbReference type="EMBL" id="KAK9418018.1"/>
    </source>
</evidence>
<dbReference type="PANTHER" id="PTHR43201:SF32">
    <property type="entry name" value="2-SUCCINYLBENZOATE--COA LIGASE, CHLOROPLASTIC_PEROXISOMAL"/>
    <property type="match status" value="1"/>
</dbReference>
<dbReference type="Gene3D" id="3.40.50.12780">
    <property type="entry name" value="N-terminal domain of ligase-like"/>
    <property type="match status" value="1"/>
</dbReference>
<dbReference type="PROSITE" id="PS00455">
    <property type="entry name" value="AMP_BINDING"/>
    <property type="match status" value="1"/>
</dbReference>
<dbReference type="EMBL" id="JARVKF010000394">
    <property type="protein sequence ID" value="KAK9418018.1"/>
    <property type="molecule type" value="Genomic_DNA"/>
</dbReference>